<dbReference type="EMBL" id="JANBUW010000004">
    <property type="protein sequence ID" value="KAJ2852312.1"/>
    <property type="molecule type" value="Genomic_DNA"/>
</dbReference>
<feature type="transmembrane region" description="Helical" evidence="6">
    <location>
        <begin position="35"/>
        <end position="60"/>
    </location>
</feature>
<feature type="compositionally biased region" description="Low complexity" evidence="5">
    <location>
        <begin position="1097"/>
        <end position="1113"/>
    </location>
</feature>
<feature type="compositionally biased region" description="Basic residues" evidence="5">
    <location>
        <begin position="1281"/>
        <end position="1297"/>
    </location>
</feature>
<dbReference type="Pfam" id="PF00892">
    <property type="entry name" value="EamA"/>
    <property type="match status" value="2"/>
</dbReference>
<sequence>MQNQTEASLLLPHSNRSITSDDDAAKKRRDELKGYVFMALSALGFASNSACVKALAISHIPSLEIVFARSIVQLSLGLLGCMFYRISPLGPTQWQVRKWLLLRGAAGAFGNACFFYAVSVMPLADATVVFFTGPVFSALFANWMLGEPYDAFDRAASVLCMSAIVMVVKPTVLFGGHAEEGQLRGAVSALVGAMSGALAYCVVRRVGRAVHSMVHVVYFGFLSMVGSSIAMFAWQEPRMPASSREWILMGMLGTFAFGGQVLLNRGLQLAPAGPGTLMRNLDVVFAFVFGISLFDEVPDWISVGGALAKCGLLRWILVRGGILYLLSILLFTCPHAPNHPVCQISSAAKSKIVAPLHDLALSTETGARINTAYRAHLVPFYEKHGAPVVNGAHAFISESAAPALKQATKPMCDSFHRAIDPYTERVSSLYVAHAKPTVDAVKSGICTATSRAVVPIVSVVGQHSLHVLREYVGPTVRVCVYDYMVPFYANHIHPRWNNQIRPAVCHYFKVAVQHTRTSVLPAVFDGAAHGARLSREFAFKHIVPHVRRATMHTYAFAKTKVYPPIYNAYAQTLKPHVDRIVPWDRIDPVLDNVCIYSSSLWNICKVFAEEVYFMCYTIVTGAEHPLVLEKQRKLEPLAERRDSGVLDAFKLPSQIDSDVRGVARKISGSARQWVQVARGWMGSAAGSAKSNIVSYGSRAAESAKNMWSTASSLESTVVSKASDVAESATAAVTTALQMTPSEWIEATSEAQRAMNTITSEAAAETSVVAEKAELILSVFSKVTERASAPITELIVSDEPFTVTFAHDSDVQETVFDKGNVMESAQEPIEQAIKSATEAAIKDAEKAKDAVTEAAHSFVERGTERAKPVVEQITEKVVTVAEPIQSRVTEAAASAAGSLSSKAADKAATLKSKVTEAAVNIGASIKDEVTEQAASMADTVVSAGNAATEAAVKSAASLESTATTPDILKSAAEVTSAIESKLEEIIEDGPSIPVPSMDIPLVSQNATLEAEEAASVMYKARDAMAGVFVGDEERAKFGELVKNASEGVENLENFPSVLDDMSSDVGAKLTKISEKIAKPVVSKATEKASEARSVVERAVASSSDSEVVESAIESSSKESSVDSASDKHTSEDVSDTIAPEPQSPSDSVDEDVRKSASNWVKDARKSISKELAEERTRTIVIADTTTTLTESAEASETKEAEAVPEEPAAQVLMDKTNPVSVSASQKPEQAKKRNAGKAEPSKSVSLEKPQASKSDKAVPAANVPAPETTTVPKPPAPSSSKGPRKVKKTKKRVIKKTT</sequence>
<evidence type="ECO:0000313" key="8">
    <source>
        <dbReference type="EMBL" id="KAJ2852312.1"/>
    </source>
</evidence>
<feature type="domain" description="EamA" evidence="7">
    <location>
        <begin position="33"/>
        <end position="168"/>
    </location>
</feature>
<feature type="transmembrane region" description="Helical" evidence="6">
    <location>
        <begin position="66"/>
        <end position="87"/>
    </location>
</feature>
<keyword evidence="2 6" id="KW-0812">Transmembrane</keyword>
<feature type="transmembrane region" description="Helical" evidence="6">
    <location>
        <begin position="215"/>
        <end position="234"/>
    </location>
</feature>
<gene>
    <name evidence="8" type="ORF">IWW36_000455</name>
</gene>
<proteinExistence type="predicted"/>
<feature type="compositionally biased region" description="Low complexity" evidence="5">
    <location>
        <begin position="1177"/>
        <end position="1193"/>
    </location>
</feature>
<feature type="domain" description="EamA" evidence="7">
    <location>
        <begin position="184"/>
        <end position="307"/>
    </location>
</feature>
<accession>A0A9W8M2L2</accession>
<dbReference type="OrthoDB" id="306876at2759"/>
<feature type="compositionally biased region" description="Basic and acidic residues" evidence="5">
    <location>
        <begin position="1160"/>
        <end position="1176"/>
    </location>
</feature>
<dbReference type="InterPro" id="IPR037185">
    <property type="entry name" value="EmrE-like"/>
</dbReference>
<feature type="transmembrane region" description="Helical" evidence="6">
    <location>
        <begin position="126"/>
        <end position="145"/>
    </location>
</feature>
<evidence type="ECO:0000313" key="9">
    <source>
        <dbReference type="Proteomes" id="UP001139887"/>
    </source>
</evidence>
<dbReference type="InterPro" id="IPR000620">
    <property type="entry name" value="EamA_dom"/>
</dbReference>
<evidence type="ECO:0000256" key="3">
    <source>
        <dbReference type="ARBA" id="ARBA00022989"/>
    </source>
</evidence>
<dbReference type="GO" id="GO:0016020">
    <property type="term" value="C:membrane"/>
    <property type="evidence" value="ECO:0007669"/>
    <property type="project" value="UniProtKB-SubCell"/>
</dbReference>
<feature type="region of interest" description="Disordered" evidence="5">
    <location>
        <begin position="1097"/>
        <end position="1297"/>
    </location>
</feature>
<feature type="transmembrane region" description="Helical" evidence="6">
    <location>
        <begin position="157"/>
        <end position="177"/>
    </location>
</feature>
<dbReference type="PANTHER" id="PTHR22911:SF6">
    <property type="entry name" value="SOLUTE CARRIER FAMILY 35 MEMBER G1"/>
    <property type="match status" value="1"/>
</dbReference>
<keyword evidence="3 6" id="KW-1133">Transmembrane helix</keyword>
<organism evidence="8 9">
    <name type="scientific">Coemansia brasiliensis</name>
    <dbReference type="NCBI Taxonomy" id="2650707"/>
    <lineage>
        <taxon>Eukaryota</taxon>
        <taxon>Fungi</taxon>
        <taxon>Fungi incertae sedis</taxon>
        <taxon>Zoopagomycota</taxon>
        <taxon>Kickxellomycotina</taxon>
        <taxon>Kickxellomycetes</taxon>
        <taxon>Kickxellales</taxon>
        <taxon>Kickxellaceae</taxon>
        <taxon>Coemansia</taxon>
    </lineage>
</organism>
<evidence type="ECO:0000256" key="1">
    <source>
        <dbReference type="ARBA" id="ARBA00004141"/>
    </source>
</evidence>
<dbReference type="Proteomes" id="UP001139887">
    <property type="component" value="Unassembled WGS sequence"/>
</dbReference>
<feature type="transmembrane region" description="Helical" evidence="6">
    <location>
        <begin position="99"/>
        <end position="120"/>
    </location>
</feature>
<evidence type="ECO:0000256" key="4">
    <source>
        <dbReference type="ARBA" id="ARBA00023136"/>
    </source>
</evidence>
<keyword evidence="4 6" id="KW-0472">Membrane</keyword>
<evidence type="ECO:0000256" key="6">
    <source>
        <dbReference type="SAM" id="Phobius"/>
    </source>
</evidence>
<name>A0A9W8M2L2_9FUNG</name>
<keyword evidence="9" id="KW-1185">Reference proteome</keyword>
<evidence type="ECO:0000256" key="5">
    <source>
        <dbReference type="SAM" id="MobiDB-lite"/>
    </source>
</evidence>
<comment type="subcellular location">
    <subcellularLocation>
        <location evidence="1">Membrane</location>
        <topology evidence="1">Multi-pass membrane protein</topology>
    </subcellularLocation>
</comment>
<dbReference type="PANTHER" id="PTHR22911">
    <property type="entry name" value="ACYL-MALONYL CONDENSING ENZYME-RELATED"/>
    <property type="match status" value="1"/>
</dbReference>
<evidence type="ECO:0000256" key="2">
    <source>
        <dbReference type="ARBA" id="ARBA00022692"/>
    </source>
</evidence>
<reference evidence="8" key="1">
    <citation type="submission" date="2022-07" db="EMBL/GenBank/DDBJ databases">
        <title>Phylogenomic reconstructions and comparative analyses of Kickxellomycotina fungi.</title>
        <authorList>
            <person name="Reynolds N.K."/>
            <person name="Stajich J.E."/>
            <person name="Barry K."/>
            <person name="Grigoriev I.V."/>
            <person name="Crous P."/>
            <person name="Smith M.E."/>
        </authorList>
    </citation>
    <scope>NUCLEOTIDE SEQUENCE</scope>
    <source>
        <strain evidence="8">NRRL 1566</strain>
    </source>
</reference>
<feature type="transmembrane region" description="Helical" evidence="6">
    <location>
        <begin position="183"/>
        <end position="203"/>
    </location>
</feature>
<feature type="compositionally biased region" description="Basic and acidic residues" evidence="5">
    <location>
        <begin position="1114"/>
        <end position="1130"/>
    </location>
</feature>
<dbReference type="SUPFAM" id="SSF103481">
    <property type="entry name" value="Multidrug resistance efflux transporter EmrE"/>
    <property type="match status" value="2"/>
</dbReference>
<feature type="compositionally biased region" description="Polar residues" evidence="5">
    <location>
        <begin position="1216"/>
        <end position="1226"/>
    </location>
</feature>
<protein>
    <recommendedName>
        <fullName evidence="7">EamA domain-containing protein</fullName>
    </recommendedName>
</protein>
<comment type="caution">
    <text evidence="8">The sequence shown here is derived from an EMBL/GenBank/DDBJ whole genome shotgun (WGS) entry which is preliminary data.</text>
</comment>
<evidence type="ECO:0000259" key="7">
    <source>
        <dbReference type="Pfam" id="PF00892"/>
    </source>
</evidence>